<reference evidence="1 2" key="1">
    <citation type="submission" date="2020-04" db="EMBL/GenBank/DDBJ databases">
        <title>Perkinsus chesapeaki whole genome sequence.</title>
        <authorList>
            <person name="Bogema D.R."/>
        </authorList>
    </citation>
    <scope>NUCLEOTIDE SEQUENCE [LARGE SCALE GENOMIC DNA]</scope>
    <source>
        <strain evidence="1">ATCC PRA-425</strain>
    </source>
</reference>
<organism evidence="1 2">
    <name type="scientific">Perkinsus chesapeaki</name>
    <name type="common">Clam parasite</name>
    <name type="synonym">Perkinsus andrewsi</name>
    <dbReference type="NCBI Taxonomy" id="330153"/>
    <lineage>
        <taxon>Eukaryota</taxon>
        <taxon>Sar</taxon>
        <taxon>Alveolata</taxon>
        <taxon>Perkinsozoa</taxon>
        <taxon>Perkinsea</taxon>
        <taxon>Perkinsida</taxon>
        <taxon>Perkinsidae</taxon>
        <taxon>Perkinsus</taxon>
    </lineage>
</organism>
<name>A0A7J6L1T1_PERCH</name>
<dbReference type="Proteomes" id="UP000591131">
    <property type="component" value="Unassembled WGS sequence"/>
</dbReference>
<comment type="caution">
    <text evidence="1">The sequence shown here is derived from an EMBL/GenBank/DDBJ whole genome shotgun (WGS) entry which is preliminary data.</text>
</comment>
<sequence length="133" mass="15807">MLRCSRLYLYLVRYEKELKHKYGTGKLTLDLVPLTPFRFSLSITLTPLVDRPESVSYYNIGASGSVFVSNYQTIIRSRPNLVMYDNLMDSLKDYFGYSRYGDNFREIFYDYEKPDQIWVTVNSQVVRLPRIFR</sequence>
<accession>A0A7J6L1T1</accession>
<evidence type="ECO:0000313" key="2">
    <source>
        <dbReference type="Proteomes" id="UP000591131"/>
    </source>
</evidence>
<keyword evidence="2" id="KW-1185">Reference proteome</keyword>
<proteinExistence type="predicted"/>
<protein>
    <submittedName>
        <fullName evidence="1">Uncharacterized protein</fullName>
    </submittedName>
</protein>
<dbReference type="AlphaFoldDB" id="A0A7J6L1T1"/>
<evidence type="ECO:0000313" key="1">
    <source>
        <dbReference type="EMBL" id="KAF4652819.1"/>
    </source>
</evidence>
<dbReference type="EMBL" id="JAAPAO010000881">
    <property type="protein sequence ID" value="KAF4652819.1"/>
    <property type="molecule type" value="Genomic_DNA"/>
</dbReference>
<gene>
    <name evidence="1" type="ORF">FOL47_010846</name>
</gene>